<evidence type="ECO:0000256" key="4">
    <source>
        <dbReference type="ARBA" id="ARBA00022559"/>
    </source>
</evidence>
<dbReference type="GO" id="GO:0005829">
    <property type="term" value="C:cytosol"/>
    <property type="evidence" value="ECO:0007669"/>
    <property type="project" value="TreeGrafter"/>
</dbReference>
<dbReference type="PANTHER" id="PTHR10681">
    <property type="entry name" value="THIOREDOXIN PEROXIDASE"/>
    <property type="match status" value="1"/>
</dbReference>
<dbReference type="Proteomes" id="UP000182160">
    <property type="component" value="Unassembled WGS sequence"/>
</dbReference>
<dbReference type="GO" id="GO:0042744">
    <property type="term" value="P:hydrogen peroxide catabolic process"/>
    <property type="evidence" value="ECO:0007669"/>
    <property type="project" value="TreeGrafter"/>
</dbReference>
<evidence type="ECO:0000313" key="12">
    <source>
        <dbReference type="EMBL" id="SEM48951.1"/>
    </source>
</evidence>
<evidence type="ECO:0000313" key="11">
    <source>
        <dbReference type="EMBL" id="KNX41133.1"/>
    </source>
</evidence>
<dbReference type="GO" id="GO:0008379">
    <property type="term" value="F:thioredoxin peroxidase activity"/>
    <property type="evidence" value="ECO:0007669"/>
    <property type="project" value="TreeGrafter"/>
</dbReference>
<dbReference type="EC" id="1.11.1.26" evidence="2"/>
<dbReference type="GO" id="GO:0045454">
    <property type="term" value="P:cell redox homeostasis"/>
    <property type="evidence" value="ECO:0007669"/>
    <property type="project" value="TreeGrafter"/>
</dbReference>
<dbReference type="GO" id="GO:0006979">
    <property type="term" value="P:response to oxidative stress"/>
    <property type="evidence" value="ECO:0007669"/>
    <property type="project" value="TreeGrafter"/>
</dbReference>
<dbReference type="InterPro" id="IPR050217">
    <property type="entry name" value="Peroxiredoxin"/>
</dbReference>
<protein>
    <recommendedName>
        <fullName evidence="3">Alkyl hydroperoxide reductase C</fullName>
        <ecNumber evidence="2">1.11.1.26</ecNumber>
    </recommendedName>
    <alternativeName>
        <fullName evidence="8">Peroxiredoxin</fullName>
    </alternativeName>
</protein>
<comment type="catalytic activity">
    <reaction evidence="9">
        <text>a hydroperoxide + NADH + H(+) = an alcohol + NAD(+) + H2O</text>
        <dbReference type="Rhea" id="RHEA:62628"/>
        <dbReference type="ChEBI" id="CHEBI:15377"/>
        <dbReference type="ChEBI" id="CHEBI:15378"/>
        <dbReference type="ChEBI" id="CHEBI:30879"/>
        <dbReference type="ChEBI" id="CHEBI:35924"/>
        <dbReference type="ChEBI" id="CHEBI:57540"/>
        <dbReference type="ChEBI" id="CHEBI:57945"/>
        <dbReference type="EC" id="1.11.1.26"/>
    </reaction>
</comment>
<keyword evidence="5" id="KW-0049">Antioxidant</keyword>
<proteinExistence type="predicted"/>
<reference evidence="11" key="2">
    <citation type="submission" date="2015-07" db="EMBL/GenBank/DDBJ databases">
        <title>MeaNS - Measles Nucleotide Surveillance Program.</title>
        <authorList>
            <person name="Tran T."/>
            <person name="Druce J."/>
        </authorList>
    </citation>
    <scope>NUCLEOTIDE SEQUENCE</scope>
    <source>
        <strain evidence="11">EL-164</strain>
    </source>
</reference>
<reference evidence="12 14" key="3">
    <citation type="submission" date="2016-10" db="EMBL/GenBank/DDBJ databases">
        <authorList>
            <person name="de Groot N.N."/>
        </authorList>
    </citation>
    <scope>NUCLEOTIDE SEQUENCE [LARGE SCALE GENOMIC DNA]</scope>
    <source>
        <strain evidence="12 14">DSM 11457</strain>
    </source>
</reference>
<dbReference type="PROSITE" id="PS51352">
    <property type="entry name" value="THIOREDOXIN_2"/>
    <property type="match status" value="1"/>
</dbReference>
<evidence type="ECO:0000256" key="5">
    <source>
        <dbReference type="ARBA" id="ARBA00022862"/>
    </source>
</evidence>
<dbReference type="Pfam" id="PF00578">
    <property type="entry name" value="AhpC-TSA"/>
    <property type="match status" value="1"/>
</dbReference>
<dbReference type="InterPro" id="IPR000866">
    <property type="entry name" value="AhpC/TSA"/>
</dbReference>
<dbReference type="Proteomes" id="UP000037046">
    <property type="component" value="Unassembled WGS sequence"/>
</dbReference>
<evidence type="ECO:0000256" key="2">
    <source>
        <dbReference type="ARBA" id="ARBA00013021"/>
    </source>
</evidence>
<organism evidence="11 13">
    <name type="scientific">Roseovarius tolerans</name>
    <dbReference type="NCBI Taxonomy" id="74031"/>
    <lineage>
        <taxon>Bacteria</taxon>
        <taxon>Pseudomonadati</taxon>
        <taxon>Pseudomonadota</taxon>
        <taxon>Alphaproteobacteria</taxon>
        <taxon>Rhodobacterales</taxon>
        <taxon>Roseobacteraceae</taxon>
        <taxon>Roseovarius</taxon>
    </lineage>
</organism>
<dbReference type="RefSeq" id="WP_050663222.1">
    <property type="nucleotide sequence ID" value="NZ_CP118494.1"/>
</dbReference>
<evidence type="ECO:0000313" key="14">
    <source>
        <dbReference type="Proteomes" id="UP000182160"/>
    </source>
</evidence>
<evidence type="ECO:0000256" key="3">
    <source>
        <dbReference type="ARBA" id="ARBA00017462"/>
    </source>
</evidence>
<evidence type="ECO:0000256" key="8">
    <source>
        <dbReference type="ARBA" id="ARBA00032077"/>
    </source>
</evidence>
<dbReference type="GO" id="GO:0102039">
    <property type="term" value="F:NADH-dependent peroxiredoxin activity"/>
    <property type="evidence" value="ECO:0007669"/>
    <property type="project" value="UniProtKB-EC"/>
</dbReference>
<evidence type="ECO:0000256" key="1">
    <source>
        <dbReference type="ARBA" id="ARBA00011654"/>
    </source>
</evidence>
<comment type="subunit">
    <text evidence="1">Homodimer; disulfide-linked, upon oxidation. 5 homodimers assemble to form a ring-like decamer.</text>
</comment>
<evidence type="ECO:0000256" key="7">
    <source>
        <dbReference type="ARBA" id="ARBA00023284"/>
    </source>
</evidence>
<dbReference type="OrthoDB" id="9812811at2"/>
<dbReference type="EMBL" id="FOBO01000005">
    <property type="protein sequence ID" value="SEM48951.1"/>
    <property type="molecule type" value="Genomic_DNA"/>
</dbReference>
<evidence type="ECO:0000256" key="6">
    <source>
        <dbReference type="ARBA" id="ARBA00023002"/>
    </source>
</evidence>
<dbReference type="STRING" id="74031.SAMN04488077_10581"/>
<evidence type="ECO:0000313" key="13">
    <source>
        <dbReference type="Proteomes" id="UP000037046"/>
    </source>
</evidence>
<gene>
    <name evidence="11" type="ORF">ROTO_23430</name>
    <name evidence="12" type="ORF">SAMN04488077_10581</name>
</gene>
<sequence length="239" mass="26285">MKYWSASARAAENWVEVPSGYRKSNAWTPQIGDIFPNFNVQSTQGKIAFHNWAEGGWVYLFSHPAAFTPICTTELASMAMMLQDFEEAGVSVAAISMSGQEEAARWVADVEDTFGLDVDFPVMSDPGGRISREMGLIHSKEAAGCTIRKSFIIDPSLKLRMMFDYPPSVGRSSEEALRSTLALQAVDRTSLGVPADWQPGDDLLARASDCGDADLDARYGRKWTRMCDYLKVVHAGAVD</sequence>
<dbReference type="PANTHER" id="PTHR10681:SF121">
    <property type="entry name" value="ALKYL HYDROPEROXIDE REDUCTASE C"/>
    <property type="match status" value="1"/>
</dbReference>
<dbReference type="PATRIC" id="fig|74031.6.peg.2394"/>
<dbReference type="GO" id="GO:0033554">
    <property type="term" value="P:cellular response to stress"/>
    <property type="evidence" value="ECO:0007669"/>
    <property type="project" value="TreeGrafter"/>
</dbReference>
<keyword evidence="4 11" id="KW-0575">Peroxidase</keyword>
<reference evidence="13" key="1">
    <citation type="submission" date="2015-07" db="EMBL/GenBank/DDBJ databases">
        <title>Draft Genome Sequence of Roseovarius tolerans EL-164, a producer of N-Acylated Alanine Methyl Esters (NAMEs).</title>
        <authorList>
            <person name="Voget S."/>
            <person name="Bruns H."/>
            <person name="Wagner-Doebler I."/>
            <person name="Schulz S."/>
            <person name="Daniel R."/>
        </authorList>
    </citation>
    <scope>NUCLEOTIDE SEQUENCE [LARGE SCALE GENOMIC DNA]</scope>
    <source>
        <strain evidence="13">EL-164</strain>
    </source>
</reference>
<evidence type="ECO:0000256" key="9">
    <source>
        <dbReference type="ARBA" id="ARBA00047572"/>
    </source>
</evidence>
<dbReference type="InterPro" id="IPR036249">
    <property type="entry name" value="Thioredoxin-like_sf"/>
</dbReference>
<name>A0A0L6CUG6_9RHOB</name>
<feature type="domain" description="Thioredoxin" evidence="10">
    <location>
        <begin position="29"/>
        <end position="185"/>
    </location>
</feature>
<dbReference type="InterPro" id="IPR013766">
    <property type="entry name" value="Thioredoxin_domain"/>
</dbReference>
<evidence type="ECO:0000259" key="10">
    <source>
        <dbReference type="PROSITE" id="PS51352"/>
    </source>
</evidence>
<accession>A0A0L6CUG6</accession>
<dbReference type="SUPFAM" id="SSF52833">
    <property type="entry name" value="Thioredoxin-like"/>
    <property type="match status" value="1"/>
</dbReference>
<dbReference type="EMBL" id="LGVV01000031">
    <property type="protein sequence ID" value="KNX41133.1"/>
    <property type="molecule type" value="Genomic_DNA"/>
</dbReference>
<dbReference type="AlphaFoldDB" id="A0A0L6CUG6"/>
<keyword evidence="6 11" id="KW-0560">Oxidoreductase</keyword>
<keyword evidence="7" id="KW-0676">Redox-active center</keyword>
<dbReference type="Gene3D" id="3.40.30.10">
    <property type="entry name" value="Glutaredoxin"/>
    <property type="match status" value="1"/>
</dbReference>
<keyword evidence="13" id="KW-1185">Reference proteome</keyword>